<gene>
    <name evidence="2" type="ORF">L207DRAFT_513789</name>
</gene>
<dbReference type="Proteomes" id="UP000235786">
    <property type="component" value="Unassembled WGS sequence"/>
</dbReference>
<evidence type="ECO:0000256" key="1">
    <source>
        <dbReference type="SAM" id="MobiDB-lite"/>
    </source>
</evidence>
<dbReference type="PANTHER" id="PTHR37540">
    <property type="entry name" value="TRANSCRIPTION FACTOR (ACR-2), PUTATIVE-RELATED-RELATED"/>
    <property type="match status" value="1"/>
</dbReference>
<dbReference type="EMBL" id="KZ613947">
    <property type="protein sequence ID" value="PMD39314.1"/>
    <property type="molecule type" value="Genomic_DNA"/>
</dbReference>
<evidence type="ECO:0000313" key="2">
    <source>
        <dbReference type="EMBL" id="PMD39314.1"/>
    </source>
</evidence>
<keyword evidence="3" id="KW-1185">Reference proteome</keyword>
<sequence>MPPGNKSSSNPQFIISTGPKKADPETRTLIRSHVMLGRNRRKKRQDSHGGTEMVNTLIGSHDDMSWARRCIFALPRKVGTDLSFTTFPDAIDPRAAAEALSYTVEMSKAKYVLESCLIFDELNSIWNDQLALDAPLLQSVIFMVQTYFDLAGGRNNTSSSQIHLKTLQLLRQKLSFSDEKAQLADATVFVVVNLAIHAHISGEHKSAKHHLEGIRRIVELRGGLGEFTQTKLLIELHRCDIGMSLHTGTNPVFSSNDDHSRLPFPYPDEISFPRETNKVFDGMEELDDEIVEVWDAMANFCSLINLAAEAGGRIRWELFLNTMTAVMYRLIHMSFDVGSVNEAIRLGLLGLSSHVFLQWKVVRTTYAHLRACYRKCLDSAEDLDSIPTRVSSWLLMIGAVSVFERSDASWLRPRLRKNAMACGFKSWHEIRDVVDPLMWIPLVQEKAGKDFYDSVFTPEPGSFP</sequence>
<organism evidence="2 3">
    <name type="scientific">Hyaloscypha variabilis (strain UAMH 11265 / GT02V1 / F)</name>
    <name type="common">Meliniomyces variabilis</name>
    <dbReference type="NCBI Taxonomy" id="1149755"/>
    <lineage>
        <taxon>Eukaryota</taxon>
        <taxon>Fungi</taxon>
        <taxon>Dikarya</taxon>
        <taxon>Ascomycota</taxon>
        <taxon>Pezizomycotina</taxon>
        <taxon>Leotiomycetes</taxon>
        <taxon>Helotiales</taxon>
        <taxon>Hyaloscyphaceae</taxon>
        <taxon>Hyaloscypha</taxon>
        <taxon>Hyaloscypha variabilis</taxon>
    </lineage>
</organism>
<dbReference type="OrthoDB" id="5376287at2759"/>
<feature type="compositionally biased region" description="Polar residues" evidence="1">
    <location>
        <begin position="1"/>
        <end position="15"/>
    </location>
</feature>
<dbReference type="PANTHER" id="PTHR37540:SF5">
    <property type="entry name" value="TRANSCRIPTION FACTOR DOMAIN-CONTAINING PROTEIN"/>
    <property type="match status" value="1"/>
</dbReference>
<dbReference type="AlphaFoldDB" id="A0A2J6RLB4"/>
<name>A0A2J6RLB4_HYAVF</name>
<protein>
    <submittedName>
        <fullName evidence="2">Uncharacterized protein</fullName>
    </submittedName>
</protein>
<feature type="region of interest" description="Disordered" evidence="1">
    <location>
        <begin position="1"/>
        <end position="24"/>
    </location>
</feature>
<proteinExistence type="predicted"/>
<evidence type="ECO:0000313" key="3">
    <source>
        <dbReference type="Proteomes" id="UP000235786"/>
    </source>
</evidence>
<accession>A0A2J6RLB4</accession>
<reference evidence="2 3" key="1">
    <citation type="submission" date="2016-04" db="EMBL/GenBank/DDBJ databases">
        <title>A degradative enzymes factory behind the ericoid mycorrhizal symbiosis.</title>
        <authorList>
            <consortium name="DOE Joint Genome Institute"/>
            <person name="Martino E."/>
            <person name="Morin E."/>
            <person name="Grelet G."/>
            <person name="Kuo A."/>
            <person name="Kohler A."/>
            <person name="Daghino S."/>
            <person name="Barry K."/>
            <person name="Choi C."/>
            <person name="Cichocki N."/>
            <person name="Clum A."/>
            <person name="Copeland A."/>
            <person name="Hainaut M."/>
            <person name="Haridas S."/>
            <person name="Labutti K."/>
            <person name="Lindquist E."/>
            <person name="Lipzen A."/>
            <person name="Khouja H.-R."/>
            <person name="Murat C."/>
            <person name="Ohm R."/>
            <person name="Olson A."/>
            <person name="Spatafora J."/>
            <person name="Veneault-Fourrey C."/>
            <person name="Henrissat B."/>
            <person name="Grigoriev I."/>
            <person name="Martin F."/>
            <person name="Perotto S."/>
        </authorList>
    </citation>
    <scope>NUCLEOTIDE SEQUENCE [LARGE SCALE GENOMIC DNA]</scope>
    <source>
        <strain evidence="2 3">F</strain>
    </source>
</reference>